<name>A0ABQ0ZC98_9HYPH</name>
<dbReference type="Pfam" id="PF07883">
    <property type="entry name" value="Cupin_2"/>
    <property type="match status" value="1"/>
</dbReference>
<evidence type="ECO:0000313" key="5">
    <source>
        <dbReference type="Proteomes" id="UP000390335"/>
    </source>
</evidence>
<comment type="caution">
    <text evidence="4">The sequence shown here is derived from an EMBL/GenBank/DDBJ whole genome shotgun (WGS) entry which is preliminary data.</text>
</comment>
<evidence type="ECO:0000256" key="1">
    <source>
        <dbReference type="SAM" id="MobiDB-lite"/>
    </source>
</evidence>
<dbReference type="SUPFAM" id="SSF51182">
    <property type="entry name" value="RmlC-like cupins"/>
    <property type="match status" value="1"/>
</dbReference>
<keyword evidence="2" id="KW-1133">Transmembrane helix</keyword>
<dbReference type="CDD" id="cd02234">
    <property type="entry name" value="cupin_BLR7677-like"/>
    <property type="match status" value="1"/>
</dbReference>
<organism evidence="4 5">
    <name type="scientific">Rhizobium dioscoreae</name>
    <dbReference type="NCBI Taxonomy" id="2653122"/>
    <lineage>
        <taxon>Bacteria</taxon>
        <taxon>Pseudomonadati</taxon>
        <taxon>Pseudomonadota</taxon>
        <taxon>Alphaproteobacteria</taxon>
        <taxon>Hyphomicrobiales</taxon>
        <taxon>Rhizobiaceae</taxon>
        <taxon>Rhizobium/Agrobacterium group</taxon>
        <taxon>Rhizobium</taxon>
    </lineage>
</organism>
<sequence length="176" mass="18381">MLKPNVYSIFGSVAENSAISSSISMTLGTVAVLALFLGITAFRSGEADPGPAQHHMSETSDPAAAGRPQTTVRPISCEPLPNVPGKSLTVAVVDYPPNAYPPRHRHPGSVSAFVLKGTLRSQLEGGPAGTYRAGETWFEPPGTAHLFAENVSKTEPAELLATFVADSDCGPLVIPD</sequence>
<dbReference type="Proteomes" id="UP000390335">
    <property type="component" value="Unassembled WGS sequence"/>
</dbReference>
<dbReference type="InterPro" id="IPR014710">
    <property type="entry name" value="RmlC-like_jellyroll"/>
</dbReference>
<dbReference type="EMBL" id="BLAJ01000015">
    <property type="protein sequence ID" value="GES53191.1"/>
    <property type="molecule type" value="Genomic_DNA"/>
</dbReference>
<keyword evidence="2" id="KW-0472">Membrane</keyword>
<evidence type="ECO:0000256" key="2">
    <source>
        <dbReference type="SAM" id="Phobius"/>
    </source>
</evidence>
<dbReference type="Gene3D" id="2.60.120.10">
    <property type="entry name" value="Jelly Rolls"/>
    <property type="match status" value="1"/>
</dbReference>
<keyword evidence="5" id="KW-1185">Reference proteome</keyword>
<dbReference type="InterPro" id="IPR013096">
    <property type="entry name" value="Cupin_2"/>
</dbReference>
<proteinExistence type="predicted"/>
<feature type="domain" description="Cupin type-2" evidence="3">
    <location>
        <begin position="92"/>
        <end position="162"/>
    </location>
</feature>
<dbReference type="PANTHER" id="PTHR38599:SF1">
    <property type="entry name" value="CUPIN DOMAIN PROTEIN (AFU_ORTHOLOGUE AFUA_3G13620)"/>
    <property type="match status" value="1"/>
</dbReference>
<dbReference type="InterPro" id="IPR011051">
    <property type="entry name" value="RmlC_Cupin_sf"/>
</dbReference>
<feature type="transmembrane region" description="Helical" evidence="2">
    <location>
        <begin position="20"/>
        <end position="42"/>
    </location>
</feature>
<protein>
    <recommendedName>
        <fullName evidence="3">Cupin type-2 domain-containing protein</fullName>
    </recommendedName>
</protein>
<feature type="region of interest" description="Disordered" evidence="1">
    <location>
        <begin position="47"/>
        <end position="68"/>
    </location>
</feature>
<evidence type="ECO:0000313" key="4">
    <source>
        <dbReference type="EMBL" id="GES53191.1"/>
    </source>
</evidence>
<accession>A0ABQ0ZC98</accession>
<reference evidence="4 5" key="1">
    <citation type="journal article" date="2020" name="Genome Biol. Evol.">
        <title>Rhizobium dioscoreae sp. nov., a plant growth-promoting bacterium isolated from yam (Dioscorea species).</title>
        <authorList>
            <person name="Ouyabe M."/>
            <person name="Tanaka N."/>
            <person name="Shiwa Y."/>
            <person name="Fujita N."/>
            <person name="Kikuno H."/>
            <person name="Babil P."/>
            <person name="Shiwachi H."/>
        </authorList>
    </citation>
    <scope>NUCLEOTIDE SEQUENCE [LARGE SCALE GENOMIC DNA]</scope>
    <source>
        <strain evidence="4 5">S-93</strain>
    </source>
</reference>
<gene>
    <name evidence="4" type="ORF">RsS93_58050</name>
</gene>
<dbReference type="PANTHER" id="PTHR38599">
    <property type="entry name" value="CUPIN DOMAIN PROTEIN (AFU_ORTHOLOGUE AFUA_3G13620)"/>
    <property type="match status" value="1"/>
</dbReference>
<keyword evidence="2" id="KW-0812">Transmembrane</keyword>
<evidence type="ECO:0000259" key="3">
    <source>
        <dbReference type="Pfam" id="PF07883"/>
    </source>
</evidence>